<accession>A0A0W0YA53</accession>
<gene>
    <name evidence="2" type="ORF">Lsan_3880</name>
</gene>
<dbReference type="Pfam" id="PF07883">
    <property type="entry name" value="Cupin_2"/>
    <property type="match status" value="1"/>
</dbReference>
<dbReference type="InterPro" id="IPR011051">
    <property type="entry name" value="RmlC_Cupin_sf"/>
</dbReference>
<dbReference type="SUPFAM" id="SSF51182">
    <property type="entry name" value="RmlC-like cupins"/>
    <property type="match status" value="1"/>
</dbReference>
<reference evidence="2 3" key="1">
    <citation type="submission" date="2015-11" db="EMBL/GenBank/DDBJ databases">
        <title>Genomic analysis of 38 Legionella species identifies large and diverse effector repertoires.</title>
        <authorList>
            <person name="Burstein D."/>
            <person name="Amaro F."/>
            <person name="Zusman T."/>
            <person name="Lifshitz Z."/>
            <person name="Cohen O."/>
            <person name="Gilbert J.A."/>
            <person name="Pupko T."/>
            <person name="Shuman H.A."/>
            <person name="Segal G."/>
        </authorList>
    </citation>
    <scope>NUCLEOTIDE SEQUENCE [LARGE SCALE GENOMIC DNA]</scope>
    <source>
        <strain evidence="2 3">SC-63-C7</strain>
    </source>
</reference>
<evidence type="ECO:0000259" key="1">
    <source>
        <dbReference type="Pfam" id="PF07883"/>
    </source>
</evidence>
<sequence length="115" mass="13075">MKISTKNAPHFRWGQDCDGWWLKNEGHFTVVYEIMPAGSAELKHYHLETEQFFYCLQGQLTIELDSFSETLQAHQGLTIKANIPHQAKNKSGKPCVFLVISSPNLSEGRINLAEK</sequence>
<protein>
    <submittedName>
        <fullName evidence="2">Cupin domain protein</fullName>
    </submittedName>
</protein>
<keyword evidence="3" id="KW-1185">Reference proteome</keyword>
<dbReference type="InterPro" id="IPR013096">
    <property type="entry name" value="Cupin_2"/>
</dbReference>
<feature type="domain" description="Cupin type-2" evidence="1">
    <location>
        <begin position="32"/>
        <end position="100"/>
    </location>
</feature>
<dbReference type="Proteomes" id="UP000054703">
    <property type="component" value="Unassembled WGS sequence"/>
</dbReference>
<proteinExistence type="predicted"/>
<dbReference type="PATRIC" id="fig|45074.5.peg.4165"/>
<dbReference type="Gene3D" id="2.60.120.10">
    <property type="entry name" value="Jelly Rolls"/>
    <property type="match status" value="1"/>
</dbReference>
<comment type="caution">
    <text evidence="2">The sequence shown here is derived from an EMBL/GenBank/DDBJ whole genome shotgun (WGS) entry which is preliminary data.</text>
</comment>
<organism evidence="2 3">
    <name type="scientific">Legionella santicrucis</name>
    <dbReference type="NCBI Taxonomy" id="45074"/>
    <lineage>
        <taxon>Bacteria</taxon>
        <taxon>Pseudomonadati</taxon>
        <taxon>Pseudomonadota</taxon>
        <taxon>Gammaproteobacteria</taxon>
        <taxon>Legionellales</taxon>
        <taxon>Legionellaceae</taxon>
        <taxon>Legionella</taxon>
    </lineage>
</organism>
<dbReference type="InterPro" id="IPR014710">
    <property type="entry name" value="RmlC-like_jellyroll"/>
</dbReference>
<dbReference type="AlphaFoldDB" id="A0A0W0YA53"/>
<evidence type="ECO:0000313" key="2">
    <source>
        <dbReference type="EMBL" id="KTD53470.1"/>
    </source>
</evidence>
<dbReference type="RefSeq" id="WP_058515764.1">
    <property type="nucleotide sequence ID" value="NZ_CAAAIH010000001.1"/>
</dbReference>
<evidence type="ECO:0000313" key="3">
    <source>
        <dbReference type="Proteomes" id="UP000054703"/>
    </source>
</evidence>
<dbReference type="EMBL" id="LNYU01000091">
    <property type="protein sequence ID" value="KTD53470.1"/>
    <property type="molecule type" value="Genomic_DNA"/>
</dbReference>
<name>A0A0W0YA53_9GAMM</name>
<dbReference type="STRING" id="45074.Lsan_3880"/>